<feature type="domain" description="Teneurin-like YD-shell" evidence="2">
    <location>
        <begin position="2"/>
        <end position="91"/>
    </location>
</feature>
<proteinExistence type="predicted"/>
<dbReference type="AlphaFoldDB" id="A0A7D5VD69"/>
<gene>
    <name evidence="3" type="ORF">HZU75_06335</name>
</gene>
<dbReference type="PANTHER" id="PTHR32305:SF15">
    <property type="entry name" value="PROTEIN RHSA-RELATED"/>
    <property type="match status" value="1"/>
</dbReference>
<evidence type="ECO:0000259" key="2">
    <source>
        <dbReference type="Pfam" id="PF25023"/>
    </source>
</evidence>
<dbReference type="PANTHER" id="PTHR32305">
    <property type="match status" value="1"/>
</dbReference>
<dbReference type="InterPro" id="IPR050708">
    <property type="entry name" value="T6SS_VgrG/RHS"/>
</dbReference>
<reference evidence="3 4" key="1">
    <citation type="journal article" date="2016" name="Int. J. Syst. Evol. Microbiol.">
        <title>Chitinibacter fontanus sp. nov., isolated from a spring.</title>
        <authorList>
            <person name="Sheu S.Y."/>
            <person name="Li Y.S."/>
            <person name="Young C.C."/>
            <person name="Chen W.M."/>
        </authorList>
    </citation>
    <scope>NUCLEOTIDE SEQUENCE [LARGE SCALE GENOMIC DNA]</scope>
    <source>
        <strain evidence="3 4">STM-7</strain>
    </source>
</reference>
<sequence>MAATDAAGNLLWRANFKPFGDKTSASGASTPIKNQQWFTGKPHEEATGLSYFGARWYDPVLGRFTAIDPAYWNESNPIHSFNRYAYANNNPFRFVDPDGRNSEEADLGLGNECSCNLLAKTFSEYVTEAWNGLVLAAQKSAEFGAFLIGKTKILVLQ</sequence>
<keyword evidence="4" id="KW-1185">Reference proteome</keyword>
<organism evidence="3 4">
    <name type="scientific">Chitinibacter fontanus</name>
    <dbReference type="NCBI Taxonomy" id="1737446"/>
    <lineage>
        <taxon>Bacteria</taxon>
        <taxon>Pseudomonadati</taxon>
        <taxon>Pseudomonadota</taxon>
        <taxon>Betaproteobacteria</taxon>
        <taxon>Neisseriales</taxon>
        <taxon>Chitinibacteraceae</taxon>
        <taxon>Chitinibacter</taxon>
    </lineage>
</organism>
<dbReference type="Gene3D" id="2.180.10.10">
    <property type="entry name" value="RHS repeat-associated core"/>
    <property type="match status" value="1"/>
</dbReference>
<dbReference type="InterPro" id="IPR022385">
    <property type="entry name" value="Rhs_assc_core"/>
</dbReference>
<dbReference type="Proteomes" id="UP000510822">
    <property type="component" value="Chromosome"/>
</dbReference>
<evidence type="ECO:0000256" key="1">
    <source>
        <dbReference type="ARBA" id="ARBA00022737"/>
    </source>
</evidence>
<evidence type="ECO:0000313" key="4">
    <source>
        <dbReference type="Proteomes" id="UP000510822"/>
    </source>
</evidence>
<name>A0A7D5VD69_9NEIS</name>
<dbReference type="KEGG" id="cfon:HZU75_06335"/>
<keyword evidence="1" id="KW-0677">Repeat</keyword>
<dbReference type="EMBL" id="CP058952">
    <property type="protein sequence ID" value="QLI83200.1"/>
    <property type="molecule type" value="Genomic_DNA"/>
</dbReference>
<protein>
    <submittedName>
        <fullName evidence="3">RHS repeat-associated core domain-containing protein</fullName>
    </submittedName>
</protein>
<dbReference type="InterPro" id="IPR056823">
    <property type="entry name" value="TEN-like_YD-shell"/>
</dbReference>
<accession>A0A7D5VD69</accession>
<evidence type="ECO:0000313" key="3">
    <source>
        <dbReference type="EMBL" id="QLI83200.1"/>
    </source>
</evidence>
<dbReference type="Pfam" id="PF25023">
    <property type="entry name" value="TEN_YD-shell"/>
    <property type="match status" value="1"/>
</dbReference>
<dbReference type="NCBIfam" id="TIGR03696">
    <property type="entry name" value="Rhs_assc_core"/>
    <property type="match status" value="1"/>
</dbReference>